<dbReference type="SUPFAM" id="SSF56784">
    <property type="entry name" value="HAD-like"/>
    <property type="match status" value="1"/>
</dbReference>
<dbReference type="InterPro" id="IPR027417">
    <property type="entry name" value="P-loop_NTPase"/>
</dbReference>
<gene>
    <name evidence="2" type="ORF">DACRYDRAFT_20104</name>
</gene>
<dbReference type="RefSeq" id="XP_040632595.1">
    <property type="nucleotide sequence ID" value="XM_040771794.1"/>
</dbReference>
<dbReference type="InterPro" id="IPR023214">
    <property type="entry name" value="HAD_sf"/>
</dbReference>
<feature type="compositionally biased region" description="Basic and acidic residues" evidence="1">
    <location>
        <begin position="24"/>
        <end position="36"/>
    </location>
</feature>
<dbReference type="GO" id="GO:0046404">
    <property type="term" value="F:ATP-dependent polydeoxyribonucleotide 5'-hydroxyl-kinase activity"/>
    <property type="evidence" value="ECO:0007669"/>
    <property type="project" value="TreeGrafter"/>
</dbReference>
<evidence type="ECO:0000256" key="1">
    <source>
        <dbReference type="SAM" id="MobiDB-lite"/>
    </source>
</evidence>
<reference evidence="2 3" key="1">
    <citation type="journal article" date="2012" name="Science">
        <title>The Paleozoic origin of enzymatic lignin decomposition reconstructed from 31 fungal genomes.</title>
        <authorList>
            <person name="Floudas D."/>
            <person name="Binder M."/>
            <person name="Riley R."/>
            <person name="Barry K."/>
            <person name="Blanchette R.A."/>
            <person name="Henrissat B."/>
            <person name="Martinez A.T."/>
            <person name="Otillar R."/>
            <person name="Spatafora J.W."/>
            <person name="Yadav J.S."/>
            <person name="Aerts A."/>
            <person name="Benoit I."/>
            <person name="Boyd A."/>
            <person name="Carlson A."/>
            <person name="Copeland A."/>
            <person name="Coutinho P.M."/>
            <person name="de Vries R.P."/>
            <person name="Ferreira P."/>
            <person name="Findley K."/>
            <person name="Foster B."/>
            <person name="Gaskell J."/>
            <person name="Glotzer D."/>
            <person name="Gorecki P."/>
            <person name="Heitman J."/>
            <person name="Hesse C."/>
            <person name="Hori C."/>
            <person name="Igarashi K."/>
            <person name="Jurgens J.A."/>
            <person name="Kallen N."/>
            <person name="Kersten P."/>
            <person name="Kohler A."/>
            <person name="Kuees U."/>
            <person name="Kumar T.K.A."/>
            <person name="Kuo A."/>
            <person name="LaButti K."/>
            <person name="Larrondo L.F."/>
            <person name="Lindquist E."/>
            <person name="Ling A."/>
            <person name="Lombard V."/>
            <person name="Lucas S."/>
            <person name="Lundell T."/>
            <person name="Martin R."/>
            <person name="McLaughlin D.J."/>
            <person name="Morgenstern I."/>
            <person name="Morin E."/>
            <person name="Murat C."/>
            <person name="Nagy L.G."/>
            <person name="Nolan M."/>
            <person name="Ohm R.A."/>
            <person name="Patyshakuliyeva A."/>
            <person name="Rokas A."/>
            <person name="Ruiz-Duenas F.J."/>
            <person name="Sabat G."/>
            <person name="Salamov A."/>
            <person name="Samejima M."/>
            <person name="Schmutz J."/>
            <person name="Slot J.C."/>
            <person name="St John F."/>
            <person name="Stenlid J."/>
            <person name="Sun H."/>
            <person name="Sun S."/>
            <person name="Syed K."/>
            <person name="Tsang A."/>
            <person name="Wiebenga A."/>
            <person name="Young D."/>
            <person name="Pisabarro A."/>
            <person name="Eastwood D.C."/>
            <person name="Martin F."/>
            <person name="Cullen D."/>
            <person name="Grigoriev I.V."/>
            <person name="Hibbett D.S."/>
        </authorList>
    </citation>
    <scope>NUCLEOTIDE SEQUENCE [LARGE SCALE GENOMIC DNA]</scope>
    <source>
        <strain evidence="2 3">DJM-731 SS1</strain>
    </source>
</reference>
<name>M5G624_DACPD</name>
<dbReference type="InterPro" id="IPR006549">
    <property type="entry name" value="HAD-SF_hydro_IIIA"/>
</dbReference>
<feature type="region of interest" description="Disordered" evidence="1">
    <location>
        <begin position="1"/>
        <end position="39"/>
    </location>
</feature>
<dbReference type="SUPFAM" id="SSF52540">
    <property type="entry name" value="P-loop containing nucleoside triphosphate hydrolases"/>
    <property type="match status" value="1"/>
</dbReference>
<dbReference type="PANTHER" id="PTHR12083">
    <property type="entry name" value="BIFUNCTIONAL POLYNUCLEOTIDE PHOSPHATASE/KINASE"/>
    <property type="match status" value="1"/>
</dbReference>
<dbReference type="Gene3D" id="3.40.50.300">
    <property type="entry name" value="P-loop containing nucleotide triphosphate hydrolases"/>
    <property type="match status" value="1"/>
</dbReference>
<accession>M5G624</accession>
<dbReference type="Pfam" id="PF08645">
    <property type="entry name" value="PNK3P"/>
    <property type="match status" value="1"/>
</dbReference>
<dbReference type="Gene3D" id="3.40.50.1000">
    <property type="entry name" value="HAD superfamily/HAD-like"/>
    <property type="match status" value="1"/>
</dbReference>
<dbReference type="HOGENOM" id="CLU_014938_3_1_1"/>
<dbReference type="OMA" id="AADWKWW"/>
<evidence type="ECO:0000313" key="2">
    <source>
        <dbReference type="EMBL" id="EJU05701.1"/>
    </source>
</evidence>
<proteinExistence type="predicted"/>
<dbReference type="InterPro" id="IPR006551">
    <property type="entry name" value="Polynucleotide_phosphatase"/>
</dbReference>
<organism evidence="2 3">
    <name type="scientific">Dacryopinax primogenitus (strain DJM 731)</name>
    <name type="common">Brown rot fungus</name>
    <dbReference type="NCBI Taxonomy" id="1858805"/>
    <lineage>
        <taxon>Eukaryota</taxon>
        <taxon>Fungi</taxon>
        <taxon>Dikarya</taxon>
        <taxon>Basidiomycota</taxon>
        <taxon>Agaricomycotina</taxon>
        <taxon>Dacrymycetes</taxon>
        <taxon>Dacrymycetales</taxon>
        <taxon>Dacrymycetaceae</taxon>
        <taxon>Dacryopinax</taxon>
    </lineage>
</organism>
<dbReference type="GO" id="GO:0046403">
    <property type="term" value="F:polynucleotide 3'-phosphatase activity"/>
    <property type="evidence" value="ECO:0007669"/>
    <property type="project" value="TreeGrafter"/>
</dbReference>
<dbReference type="EMBL" id="JH795856">
    <property type="protein sequence ID" value="EJU05701.1"/>
    <property type="molecule type" value="Genomic_DNA"/>
</dbReference>
<dbReference type="GeneID" id="63686856"/>
<dbReference type="GO" id="GO:0003690">
    <property type="term" value="F:double-stranded DNA binding"/>
    <property type="evidence" value="ECO:0007669"/>
    <property type="project" value="TreeGrafter"/>
</dbReference>
<dbReference type="OrthoDB" id="19045at2759"/>
<keyword evidence="3" id="KW-1185">Reference proteome</keyword>
<dbReference type="PANTHER" id="PTHR12083:SF9">
    <property type="entry name" value="BIFUNCTIONAL POLYNUCLEOTIDE PHOSPHATASE_KINASE"/>
    <property type="match status" value="1"/>
</dbReference>
<protein>
    <submittedName>
        <fullName evidence="2">PNK3P-domain-containing protein</fullName>
    </submittedName>
</protein>
<dbReference type="NCBIfam" id="TIGR01664">
    <property type="entry name" value="DNA-3'-Pase"/>
    <property type="match status" value="1"/>
</dbReference>
<dbReference type="Proteomes" id="UP000030653">
    <property type="component" value="Unassembled WGS sequence"/>
</dbReference>
<sequence>MPSKNSTSRESNKRSIAELTPDSSQEHPSKKAKSDGPKAVFSIFNKPDAAQPNPTSPITWYPPLGERGTCQHGIHLTPPSRSKIAAFDLDGTLIEPKSGAKFAKDHMDWRWWGLHVLKKVKEAHTTGYSVVIFTNQSQAHRKATIGTANIAEWKKKVGLVASALGDIPFQILAANAKDEFRKPMTGMWDAVVNVFKKDGVDIDYEASFFVGDAAGRQGDHSGVDRKFADNVGIRFYVPEEYFNGRQIKLPPLKGFHPRMLPAQLPLFAPSSSALLPTPAVPEIVLFVGPPASGKTSFFRKHFEPFKYQHVNQDTLKTRAKCMQMVEKVVREGHGVVVDNTNRDKETRKEYVALAEKLGVPIRCLSFNVSIALGWHNNLYRAFCLASEHRDHQKREMLPYSAFASFTNQMEEPDLSEGFKEIREINWVFEGNDEERKRWNRWLEL</sequence>
<dbReference type="AlphaFoldDB" id="M5G624"/>
<dbReference type="STRING" id="1858805.M5G624"/>
<dbReference type="NCBIfam" id="TIGR01662">
    <property type="entry name" value="HAD-SF-IIIA"/>
    <property type="match status" value="1"/>
</dbReference>
<evidence type="ECO:0000313" key="3">
    <source>
        <dbReference type="Proteomes" id="UP000030653"/>
    </source>
</evidence>
<dbReference type="FunFam" id="3.40.50.300:FF:000737">
    <property type="entry name" value="Bifunctional polynucleotide phosphatase/kinase"/>
    <property type="match status" value="1"/>
</dbReference>
<dbReference type="Pfam" id="PF13671">
    <property type="entry name" value="AAA_33"/>
    <property type="match status" value="1"/>
</dbReference>
<dbReference type="GO" id="GO:0006281">
    <property type="term" value="P:DNA repair"/>
    <property type="evidence" value="ECO:0007669"/>
    <property type="project" value="TreeGrafter"/>
</dbReference>
<dbReference type="InterPro" id="IPR013954">
    <property type="entry name" value="PNK3P"/>
</dbReference>
<dbReference type="InterPro" id="IPR036412">
    <property type="entry name" value="HAD-like_sf"/>
</dbReference>